<dbReference type="OrthoDB" id="5275938at2759"/>
<dbReference type="GeneID" id="54302097"/>
<accession>A0A6A6AVW4</accession>
<organism evidence="1 2">
    <name type="scientific">Aplosporella prunicola CBS 121167</name>
    <dbReference type="NCBI Taxonomy" id="1176127"/>
    <lineage>
        <taxon>Eukaryota</taxon>
        <taxon>Fungi</taxon>
        <taxon>Dikarya</taxon>
        <taxon>Ascomycota</taxon>
        <taxon>Pezizomycotina</taxon>
        <taxon>Dothideomycetes</taxon>
        <taxon>Dothideomycetes incertae sedis</taxon>
        <taxon>Botryosphaeriales</taxon>
        <taxon>Aplosporellaceae</taxon>
        <taxon>Aplosporella</taxon>
    </lineage>
</organism>
<dbReference type="Proteomes" id="UP000799438">
    <property type="component" value="Unassembled WGS sequence"/>
</dbReference>
<dbReference type="RefSeq" id="XP_033391096.1">
    <property type="nucleotide sequence ID" value="XM_033544601.1"/>
</dbReference>
<evidence type="ECO:0008006" key="3">
    <source>
        <dbReference type="Google" id="ProtNLM"/>
    </source>
</evidence>
<proteinExistence type="predicted"/>
<protein>
    <recommendedName>
        <fullName evidence="3">BTB domain-containing protein</fullName>
    </recommendedName>
</protein>
<evidence type="ECO:0000313" key="1">
    <source>
        <dbReference type="EMBL" id="KAF2135378.1"/>
    </source>
</evidence>
<sequence>MNPPLPDHRIRASLLEPSFEAPNLAMKAKKLHPESDMLLILKDNSKLSVSSAIMANASEIFTTIFATYPLERDDGSSALRKKIILPGDDAKAMTTLCAALHHAHNSLGSEVPSLEQLREIALIVDKYQCGAAALRPAFARWLPQALGNVRGNSDRTSFGLYGDLLAFARLLDNPALFYACECGV</sequence>
<evidence type="ECO:0000313" key="2">
    <source>
        <dbReference type="Proteomes" id="UP000799438"/>
    </source>
</evidence>
<dbReference type="EMBL" id="ML995592">
    <property type="protein sequence ID" value="KAF2135378.1"/>
    <property type="molecule type" value="Genomic_DNA"/>
</dbReference>
<keyword evidence="2" id="KW-1185">Reference proteome</keyword>
<dbReference type="AlphaFoldDB" id="A0A6A6AVW4"/>
<gene>
    <name evidence="1" type="ORF">K452DRAFT_323087</name>
</gene>
<name>A0A6A6AVW4_9PEZI</name>
<reference evidence="1" key="1">
    <citation type="journal article" date="2020" name="Stud. Mycol.">
        <title>101 Dothideomycetes genomes: a test case for predicting lifestyles and emergence of pathogens.</title>
        <authorList>
            <person name="Haridas S."/>
            <person name="Albert R."/>
            <person name="Binder M."/>
            <person name="Bloem J."/>
            <person name="Labutti K."/>
            <person name="Salamov A."/>
            <person name="Andreopoulos B."/>
            <person name="Baker S."/>
            <person name="Barry K."/>
            <person name="Bills G."/>
            <person name="Bluhm B."/>
            <person name="Cannon C."/>
            <person name="Castanera R."/>
            <person name="Culley D."/>
            <person name="Daum C."/>
            <person name="Ezra D."/>
            <person name="Gonzalez J."/>
            <person name="Henrissat B."/>
            <person name="Kuo A."/>
            <person name="Liang C."/>
            <person name="Lipzen A."/>
            <person name="Lutzoni F."/>
            <person name="Magnuson J."/>
            <person name="Mondo S."/>
            <person name="Nolan M."/>
            <person name="Ohm R."/>
            <person name="Pangilinan J."/>
            <person name="Park H.-J."/>
            <person name="Ramirez L."/>
            <person name="Alfaro M."/>
            <person name="Sun H."/>
            <person name="Tritt A."/>
            <person name="Yoshinaga Y."/>
            <person name="Zwiers L.-H."/>
            <person name="Turgeon B."/>
            <person name="Goodwin S."/>
            <person name="Spatafora J."/>
            <person name="Crous P."/>
            <person name="Grigoriev I."/>
        </authorList>
    </citation>
    <scope>NUCLEOTIDE SEQUENCE</scope>
    <source>
        <strain evidence="1">CBS 121167</strain>
    </source>
</reference>